<feature type="region of interest" description="Disordered" evidence="1">
    <location>
        <begin position="79"/>
        <end position="102"/>
    </location>
</feature>
<evidence type="ECO:0000256" key="1">
    <source>
        <dbReference type="SAM" id="MobiDB-lite"/>
    </source>
</evidence>
<comment type="caution">
    <text evidence="3">The sequence shown here is derived from an EMBL/GenBank/DDBJ whole genome shotgun (WGS) entry which is preliminary data.</text>
</comment>
<accession>A0A6M1SEY8</accession>
<reference evidence="3 4" key="1">
    <citation type="submission" date="2020-02" db="EMBL/GenBank/DDBJ databases">
        <authorList>
            <person name="Khan S.A."/>
            <person name="Jeon C.O."/>
            <person name="Chun B.H."/>
        </authorList>
    </citation>
    <scope>NUCLEOTIDE SEQUENCE [LARGE SCALE GENOMIC DNA]</scope>
    <source>
        <strain evidence="3 4">H239</strain>
    </source>
</reference>
<reference evidence="3 4" key="2">
    <citation type="submission" date="2020-03" db="EMBL/GenBank/DDBJ databases">
        <title>Devosia chinhatensis sp. nov., isolated from a hexachlorocyclohexane (HCH) dump site in India.</title>
        <authorList>
            <person name="Kumar M."/>
            <person name="Lal R."/>
        </authorList>
    </citation>
    <scope>NUCLEOTIDE SEQUENCE [LARGE SCALE GENOMIC DNA]</scope>
    <source>
        <strain evidence="3 4">H239</strain>
    </source>
</reference>
<dbReference type="EMBL" id="JAALFG010000002">
    <property type="protein sequence ID" value="NGP18097.1"/>
    <property type="molecule type" value="Genomic_DNA"/>
</dbReference>
<dbReference type="RefSeq" id="WP_164534332.1">
    <property type="nucleotide sequence ID" value="NZ_JAALFG010000002.1"/>
</dbReference>
<name>A0A6M1SEY8_9HYPH</name>
<keyword evidence="4" id="KW-1185">Reference proteome</keyword>
<proteinExistence type="predicted"/>
<evidence type="ECO:0000313" key="3">
    <source>
        <dbReference type="EMBL" id="NGP18097.1"/>
    </source>
</evidence>
<feature type="signal peptide" evidence="2">
    <location>
        <begin position="1"/>
        <end position="18"/>
    </location>
</feature>
<gene>
    <name evidence="3" type="ORF">G5575_10885</name>
</gene>
<evidence type="ECO:0000313" key="4">
    <source>
        <dbReference type="Proteomes" id="UP000474802"/>
    </source>
</evidence>
<protein>
    <submittedName>
        <fullName evidence="3">Uncharacterized protein</fullName>
    </submittedName>
</protein>
<organism evidence="3 4">
    <name type="scientific">Devosia aurantiaca</name>
    <dbReference type="NCBI Taxonomy" id="2714858"/>
    <lineage>
        <taxon>Bacteria</taxon>
        <taxon>Pseudomonadati</taxon>
        <taxon>Pseudomonadota</taxon>
        <taxon>Alphaproteobacteria</taxon>
        <taxon>Hyphomicrobiales</taxon>
        <taxon>Devosiaceae</taxon>
        <taxon>Devosia</taxon>
    </lineage>
</organism>
<keyword evidence="2" id="KW-0732">Signal</keyword>
<feature type="chain" id="PRO_5026665248" evidence="2">
    <location>
        <begin position="19"/>
        <end position="216"/>
    </location>
</feature>
<dbReference type="Proteomes" id="UP000474802">
    <property type="component" value="Unassembled WGS sequence"/>
</dbReference>
<evidence type="ECO:0000256" key="2">
    <source>
        <dbReference type="SAM" id="SignalP"/>
    </source>
</evidence>
<sequence>MYRALPILLIALSTPLVAQEPGLGVVGEGSQTQSVELLQDSVSVTLESSGSLSLGRGDNGASGGASVSVNDATVVGVGNGLRENGSSGSSAEQVGNAGGVNNGSVPAGSVSSAGALAGQLGSSGGAGIAIGEDASSAATCVEADFGREQLIGTLSSGQEVWMRPTACTSTSADIAQLASDYPQLEQAVVNAGRRFEEVFGLRISDDFVIVDMLRTR</sequence>
<dbReference type="AlphaFoldDB" id="A0A6M1SEY8"/>